<proteinExistence type="predicted"/>
<evidence type="ECO:0000256" key="1">
    <source>
        <dbReference type="ARBA" id="ARBA00004651"/>
    </source>
</evidence>
<dbReference type="eggNOG" id="COG2244">
    <property type="taxonomic scope" value="Bacteria"/>
</dbReference>
<organism evidence="7 8">
    <name type="scientific">Candidatus Scalindua brodae</name>
    <dbReference type="NCBI Taxonomy" id="237368"/>
    <lineage>
        <taxon>Bacteria</taxon>
        <taxon>Pseudomonadati</taxon>
        <taxon>Planctomycetota</taxon>
        <taxon>Candidatus Brocadiia</taxon>
        <taxon>Candidatus Brocadiales</taxon>
        <taxon>Candidatus Scalinduaceae</taxon>
        <taxon>Candidatus Scalindua</taxon>
    </lineage>
</organism>
<dbReference type="PANTHER" id="PTHR30250:SF11">
    <property type="entry name" value="O-ANTIGEN TRANSPORTER-RELATED"/>
    <property type="match status" value="1"/>
</dbReference>
<keyword evidence="5 6" id="KW-0472">Membrane</keyword>
<feature type="transmembrane region" description="Helical" evidence="6">
    <location>
        <begin position="91"/>
        <end position="113"/>
    </location>
</feature>
<feature type="transmembrane region" description="Helical" evidence="6">
    <location>
        <begin position="43"/>
        <end position="67"/>
    </location>
</feature>
<feature type="transmembrane region" description="Helical" evidence="6">
    <location>
        <begin position="214"/>
        <end position="231"/>
    </location>
</feature>
<protein>
    <submittedName>
        <fullName evidence="7">Polysaccharide biosynthesis protein</fullName>
    </submittedName>
</protein>
<dbReference type="GO" id="GO:0005886">
    <property type="term" value="C:plasma membrane"/>
    <property type="evidence" value="ECO:0007669"/>
    <property type="project" value="UniProtKB-SubCell"/>
</dbReference>
<feature type="transmembrane region" description="Helical" evidence="6">
    <location>
        <begin position="293"/>
        <end position="323"/>
    </location>
</feature>
<evidence type="ECO:0000313" key="7">
    <source>
        <dbReference type="EMBL" id="KHE90623.1"/>
    </source>
</evidence>
<feature type="transmembrane region" description="Helical" evidence="6">
    <location>
        <begin position="329"/>
        <end position="349"/>
    </location>
</feature>
<name>A0A0B0EHN6_9BACT</name>
<dbReference type="InterPro" id="IPR050833">
    <property type="entry name" value="Poly_Biosynth_Transport"/>
</dbReference>
<dbReference type="PANTHER" id="PTHR30250">
    <property type="entry name" value="PST FAMILY PREDICTED COLANIC ACID TRANSPORTER"/>
    <property type="match status" value="1"/>
</dbReference>
<dbReference type="InterPro" id="IPR002797">
    <property type="entry name" value="Polysacc_synth"/>
</dbReference>
<keyword evidence="2" id="KW-1003">Cell membrane</keyword>
<evidence type="ECO:0000256" key="6">
    <source>
        <dbReference type="SAM" id="Phobius"/>
    </source>
</evidence>
<keyword evidence="3 6" id="KW-0812">Transmembrane</keyword>
<gene>
    <name evidence="7" type="ORF">SCABRO_03631</name>
</gene>
<evidence type="ECO:0000256" key="3">
    <source>
        <dbReference type="ARBA" id="ARBA00022692"/>
    </source>
</evidence>
<feature type="transmembrane region" description="Helical" evidence="6">
    <location>
        <begin position="176"/>
        <end position="194"/>
    </location>
</feature>
<comment type="caution">
    <text evidence="7">The sequence shown here is derived from an EMBL/GenBank/DDBJ whole genome shotgun (WGS) entry which is preliminary data.</text>
</comment>
<feature type="transmembrane region" description="Helical" evidence="6">
    <location>
        <begin position="119"/>
        <end position="144"/>
    </location>
</feature>
<evidence type="ECO:0000313" key="8">
    <source>
        <dbReference type="Proteomes" id="UP000030652"/>
    </source>
</evidence>
<feature type="transmembrane region" description="Helical" evidence="6">
    <location>
        <begin position="361"/>
        <end position="382"/>
    </location>
</feature>
<evidence type="ECO:0000256" key="2">
    <source>
        <dbReference type="ARBA" id="ARBA00022475"/>
    </source>
</evidence>
<feature type="transmembrane region" description="Helical" evidence="6">
    <location>
        <begin position="251"/>
        <end position="272"/>
    </location>
</feature>
<dbReference type="AlphaFoldDB" id="A0A0B0EHN6"/>
<dbReference type="Proteomes" id="UP000030652">
    <property type="component" value="Unassembled WGS sequence"/>
</dbReference>
<keyword evidence="4 6" id="KW-1133">Transmembrane helix</keyword>
<accession>A0A0B0EHN6</accession>
<comment type="subcellular location">
    <subcellularLocation>
        <location evidence="1">Cell membrane</location>
        <topology evidence="1">Multi-pass membrane protein</topology>
    </subcellularLocation>
</comment>
<dbReference type="EMBL" id="JRYO01000251">
    <property type="protein sequence ID" value="KHE90623.1"/>
    <property type="molecule type" value="Genomic_DNA"/>
</dbReference>
<sequence>MSTTGKNVLKGVFYLSNARLLVAPLGFGATIVTAWYLSPAEYGILRTFCLIAFWVNLVATMGVDAGLNKEMPYYLARNELERAEYIKNQTITIAIIMTTLSCAGVIIYTFIQYGSNKKIWLGMIIVLLTIMANRAVSFYTILCYIQKKFSVLPRVIICQSLIGFVVVVSLLPLLGLYASLVAILVAASTQCILLKSKIPLNFKPVFDRKEIKRLFLFGFPFLMLNLTFFGFVRCDQIMIASMLPIRDMGFYSFAIAFVTLAVIFFESFAQVYTPIFQEKLSLVNGDYGKMNDYFWAPTILSGYLGSGILLLTFLWSPVIALFLPKYESSIIVLEILIVGQIIFSLNIAPSLALNNNVTKKTWLSCCTYGAAAIVNIALNFFFNKKRVWYGRCCYCDSELLPVNCNDNVLPFRKICI</sequence>
<dbReference type="Pfam" id="PF01943">
    <property type="entry name" value="Polysacc_synt"/>
    <property type="match status" value="1"/>
</dbReference>
<reference evidence="7 8" key="1">
    <citation type="submission" date="2014-10" db="EMBL/GenBank/DDBJ databases">
        <title>Draft genome of anammox bacterium scalindua brodae, obtained using differential coverage binning of sequence data from two enrichment reactors.</title>
        <authorList>
            <person name="Speth D.R."/>
            <person name="Russ L."/>
            <person name="Kartal B."/>
            <person name="Op den Camp H.J."/>
            <person name="Dutilh B.E."/>
            <person name="Jetten M.S."/>
        </authorList>
    </citation>
    <scope>NUCLEOTIDE SEQUENCE [LARGE SCALE GENOMIC DNA]</scope>
    <source>
        <strain evidence="7">RU1</strain>
    </source>
</reference>
<evidence type="ECO:0000256" key="5">
    <source>
        <dbReference type="ARBA" id="ARBA00023136"/>
    </source>
</evidence>
<feature type="transmembrane region" description="Helical" evidence="6">
    <location>
        <begin position="12"/>
        <end position="37"/>
    </location>
</feature>
<evidence type="ECO:0000256" key="4">
    <source>
        <dbReference type="ARBA" id="ARBA00022989"/>
    </source>
</evidence>